<dbReference type="PANTHER" id="PTHR35004">
    <property type="entry name" value="TRANSPOSASE RV3428C-RELATED"/>
    <property type="match status" value="1"/>
</dbReference>
<dbReference type="GO" id="GO:0015074">
    <property type="term" value="P:DNA integration"/>
    <property type="evidence" value="ECO:0007669"/>
    <property type="project" value="InterPro"/>
</dbReference>
<dbReference type="AlphaFoldDB" id="A0A7I7SQ72"/>
<proteinExistence type="predicted"/>
<accession>A0A7I7SQ72</accession>
<dbReference type="Proteomes" id="UP000466445">
    <property type="component" value="Chromosome"/>
</dbReference>
<keyword evidence="4" id="KW-1185">Reference proteome</keyword>
<dbReference type="PROSITE" id="PS50994">
    <property type="entry name" value="INTEGRASE"/>
    <property type="match status" value="1"/>
</dbReference>
<evidence type="ECO:0000259" key="2">
    <source>
        <dbReference type="PROSITE" id="PS50994"/>
    </source>
</evidence>
<feature type="compositionally biased region" description="Basic residues" evidence="1">
    <location>
        <begin position="258"/>
        <end position="281"/>
    </location>
</feature>
<organism evidence="3 4">
    <name type="scientific">Mycolicibacterium sarraceniae</name>
    <dbReference type="NCBI Taxonomy" id="1534348"/>
    <lineage>
        <taxon>Bacteria</taxon>
        <taxon>Bacillati</taxon>
        <taxon>Actinomycetota</taxon>
        <taxon>Actinomycetes</taxon>
        <taxon>Mycobacteriales</taxon>
        <taxon>Mycobacteriaceae</taxon>
        <taxon>Mycolicibacterium</taxon>
    </lineage>
</organism>
<name>A0A7I7SQ72_9MYCO</name>
<dbReference type="KEGG" id="msar:MSAR_21040"/>
<evidence type="ECO:0000313" key="4">
    <source>
        <dbReference type="Proteomes" id="UP000466445"/>
    </source>
</evidence>
<reference evidence="3 4" key="1">
    <citation type="journal article" date="2019" name="Emerg. Microbes Infect.">
        <title>Comprehensive subspecies identification of 175 nontuberculous mycobacteria species based on 7547 genomic profiles.</title>
        <authorList>
            <person name="Matsumoto Y."/>
            <person name="Kinjo T."/>
            <person name="Motooka D."/>
            <person name="Nabeya D."/>
            <person name="Jung N."/>
            <person name="Uechi K."/>
            <person name="Horii T."/>
            <person name="Iida T."/>
            <person name="Fujita J."/>
            <person name="Nakamura S."/>
        </authorList>
    </citation>
    <scope>NUCLEOTIDE SEQUENCE [LARGE SCALE GENOMIC DNA]</scope>
    <source>
        <strain evidence="3 4">JCM 30395</strain>
    </source>
</reference>
<dbReference type="InterPro" id="IPR001584">
    <property type="entry name" value="Integrase_cat-core"/>
</dbReference>
<dbReference type="InterPro" id="IPR054353">
    <property type="entry name" value="IstA-like_C"/>
</dbReference>
<protein>
    <recommendedName>
        <fullName evidence="2">Integrase catalytic domain-containing protein</fullName>
    </recommendedName>
</protein>
<feature type="region of interest" description="Disordered" evidence="1">
    <location>
        <begin position="241"/>
        <end position="290"/>
    </location>
</feature>
<sequence length="290" mass="32173">MCDNLKTGVERPDLYDPLINPAYGELAAHYGTLIDPARARKPKDKPRIERPMPYIRDSFFAGREFTSLAQMQAEAIRWSTQVYGVHKHRGLDGQTPASVFAAIERDALMALPPRVFESVIYSIGRVAADCHVKSGKALYSVPWRLIGQQVTARTAGDVVQIFHSGTVVATHVLHLAGRSTNVEHYPPHKIAHTLRTVTWCRTQAEQIGPGAVAVVAELSTVNAIHRLRAIQGIIRLREVRRSPTGRGLHSSTAGRGPRLSHRQRHPGRRHRSRPCLARRRPATTGDAART</sequence>
<evidence type="ECO:0000313" key="3">
    <source>
        <dbReference type="EMBL" id="BBY58968.1"/>
    </source>
</evidence>
<dbReference type="Pfam" id="PF22483">
    <property type="entry name" value="Mu-transpos_C_2"/>
    <property type="match status" value="1"/>
</dbReference>
<dbReference type="PANTHER" id="PTHR35004:SF8">
    <property type="entry name" value="TRANSPOSASE RV3428C-RELATED"/>
    <property type="match status" value="1"/>
</dbReference>
<gene>
    <name evidence="3" type="ORF">MSAR_21040</name>
</gene>
<feature type="domain" description="Integrase catalytic" evidence="2">
    <location>
        <begin position="1"/>
        <end position="104"/>
    </location>
</feature>
<dbReference type="EMBL" id="AP022595">
    <property type="protein sequence ID" value="BBY58968.1"/>
    <property type="molecule type" value="Genomic_DNA"/>
</dbReference>
<evidence type="ECO:0000256" key="1">
    <source>
        <dbReference type="SAM" id="MobiDB-lite"/>
    </source>
</evidence>